<evidence type="ECO:0000313" key="2">
    <source>
        <dbReference type="Proteomes" id="UP000886667"/>
    </source>
</evidence>
<proteinExistence type="predicted"/>
<evidence type="ECO:0000313" key="1">
    <source>
        <dbReference type="EMBL" id="MCG7945889.1"/>
    </source>
</evidence>
<gene>
    <name evidence="1" type="ORF">JAZ07_06010</name>
</gene>
<dbReference type="Proteomes" id="UP000886667">
    <property type="component" value="Unassembled WGS sequence"/>
</dbReference>
<comment type="caution">
    <text evidence="1">The sequence shown here is derived from an EMBL/GenBank/DDBJ whole genome shotgun (WGS) entry which is preliminary data.</text>
</comment>
<dbReference type="EMBL" id="JAEPCM010000190">
    <property type="protein sequence ID" value="MCG7945889.1"/>
    <property type="molecule type" value="Genomic_DNA"/>
</dbReference>
<sequence length="202" mass="23528">MLNINILGYLVLRKPEYNFDELGRGAYLPYAPKIDTIYYGGIDRMEWFDIDEKYYNDTLPNDILKLRDKVIDASRQYNFNVCTCLDDAKKMLAFSNKDQDRNDLIAISLYNKIENTIDAEFEGELLGCDLYCDGFGSLIREGIFNKPELFREYATNLNKNGLFDINKNIIQKYTEMYEIVSVSNNLEQFDGPIKSVSVYKLF</sequence>
<reference evidence="1" key="1">
    <citation type="journal article" date="2021" name="Proc. Natl. Acad. Sci. U.S.A.">
        <title>Global biogeography of chemosynthetic symbionts reveals both localized and globally distributed symbiont groups. .</title>
        <authorList>
            <person name="Osvatic J.T."/>
            <person name="Wilkins L.G.E."/>
            <person name="Leibrecht L."/>
            <person name="Leray M."/>
            <person name="Zauner S."/>
            <person name="Polzin J."/>
            <person name="Camacho Y."/>
            <person name="Gros O."/>
            <person name="van Gils J.A."/>
            <person name="Eisen J.A."/>
            <person name="Petersen J.M."/>
            <person name="Yuen B."/>
        </authorList>
    </citation>
    <scope>NUCLEOTIDE SEQUENCE</scope>
    <source>
        <strain evidence="1">MAGclacostrist064TRANS</strain>
    </source>
</reference>
<dbReference type="AlphaFoldDB" id="A0A9E4KC37"/>
<protein>
    <submittedName>
        <fullName evidence="1">Uncharacterized protein</fullName>
    </submittedName>
</protein>
<organism evidence="1 2">
    <name type="scientific">Candidatus Thiodiazotropha taylori</name>
    <dbReference type="NCBI Taxonomy" id="2792791"/>
    <lineage>
        <taxon>Bacteria</taxon>
        <taxon>Pseudomonadati</taxon>
        <taxon>Pseudomonadota</taxon>
        <taxon>Gammaproteobacteria</taxon>
        <taxon>Chromatiales</taxon>
        <taxon>Sedimenticolaceae</taxon>
        <taxon>Candidatus Thiodiazotropha</taxon>
    </lineage>
</organism>
<accession>A0A9E4KC37</accession>
<name>A0A9E4KC37_9GAMM</name>